<name>A0A2G2VXS7_CAPBA</name>
<gene>
    <name evidence="1" type="ORF">CQW23_21316</name>
</gene>
<dbReference type="SUPFAM" id="SSF52058">
    <property type="entry name" value="L domain-like"/>
    <property type="match status" value="1"/>
</dbReference>
<dbReference type="Proteomes" id="UP000224567">
    <property type="component" value="Unassembled WGS sequence"/>
</dbReference>
<evidence type="ECO:0000313" key="1">
    <source>
        <dbReference type="EMBL" id="PHT37743.1"/>
    </source>
</evidence>
<protein>
    <submittedName>
        <fullName evidence="1">Uncharacterized protein</fullName>
    </submittedName>
</protein>
<reference evidence="1 2" key="1">
    <citation type="journal article" date="2017" name="Genome Biol.">
        <title>New reference genome sequences of hot pepper reveal the massive evolution of plant disease-resistance genes by retroduplication.</title>
        <authorList>
            <person name="Kim S."/>
            <person name="Park J."/>
            <person name="Yeom S.I."/>
            <person name="Kim Y.M."/>
            <person name="Seo E."/>
            <person name="Kim K.T."/>
            <person name="Kim M.S."/>
            <person name="Lee J.M."/>
            <person name="Cheong K."/>
            <person name="Shin H.S."/>
            <person name="Kim S.B."/>
            <person name="Han K."/>
            <person name="Lee J."/>
            <person name="Park M."/>
            <person name="Lee H.A."/>
            <person name="Lee H.Y."/>
            <person name="Lee Y."/>
            <person name="Oh S."/>
            <person name="Lee J.H."/>
            <person name="Choi E."/>
            <person name="Choi E."/>
            <person name="Lee S.E."/>
            <person name="Jeon J."/>
            <person name="Kim H."/>
            <person name="Choi G."/>
            <person name="Song H."/>
            <person name="Lee J."/>
            <person name="Lee S.C."/>
            <person name="Kwon J.K."/>
            <person name="Lee H.Y."/>
            <person name="Koo N."/>
            <person name="Hong Y."/>
            <person name="Kim R.W."/>
            <person name="Kang W.H."/>
            <person name="Huh J.H."/>
            <person name="Kang B.C."/>
            <person name="Yang T.J."/>
            <person name="Lee Y.H."/>
            <person name="Bennetzen J.L."/>
            <person name="Choi D."/>
        </authorList>
    </citation>
    <scope>NUCLEOTIDE SEQUENCE [LARGE SCALE GENOMIC DNA]</scope>
    <source>
        <strain evidence="2">cv. PBC81</strain>
    </source>
</reference>
<dbReference type="PANTHER" id="PTHR47186">
    <property type="entry name" value="LEUCINE-RICH REPEAT-CONTAINING PROTEIN 57"/>
    <property type="match status" value="1"/>
</dbReference>
<organism evidence="1 2">
    <name type="scientific">Capsicum baccatum</name>
    <name type="common">Peruvian pepper</name>
    <dbReference type="NCBI Taxonomy" id="33114"/>
    <lineage>
        <taxon>Eukaryota</taxon>
        <taxon>Viridiplantae</taxon>
        <taxon>Streptophyta</taxon>
        <taxon>Embryophyta</taxon>
        <taxon>Tracheophyta</taxon>
        <taxon>Spermatophyta</taxon>
        <taxon>Magnoliopsida</taxon>
        <taxon>eudicotyledons</taxon>
        <taxon>Gunneridae</taxon>
        <taxon>Pentapetalae</taxon>
        <taxon>asterids</taxon>
        <taxon>lamiids</taxon>
        <taxon>Solanales</taxon>
        <taxon>Solanaceae</taxon>
        <taxon>Solanoideae</taxon>
        <taxon>Capsiceae</taxon>
        <taxon>Capsicum</taxon>
    </lineage>
</organism>
<dbReference type="STRING" id="33114.A0A2G2VXS7"/>
<proteinExistence type="predicted"/>
<dbReference type="Gene3D" id="3.80.10.10">
    <property type="entry name" value="Ribonuclease Inhibitor"/>
    <property type="match status" value="1"/>
</dbReference>
<dbReference type="PANTHER" id="PTHR47186:SF20">
    <property type="entry name" value="DISEASE RESISTANCE PROTEIN RPS5-LIKE"/>
    <property type="match status" value="1"/>
</dbReference>
<evidence type="ECO:0000313" key="2">
    <source>
        <dbReference type="Proteomes" id="UP000224567"/>
    </source>
</evidence>
<sequence>MELWIINDKPRYMVRARIGTQVLDKQDWVLSFMNNIQVLDLSYNLELMYMLSSISNLESLRALLLQGCRRLKSMPSVGKFKKLRLLDVFHTGIKEVPQGIENLIKLKVLHMGGIDLYELLKEILPVTTRAGDLAVMGFLSGNHAHFHLI</sequence>
<reference evidence="2" key="2">
    <citation type="journal article" date="2017" name="J. Anim. Genet.">
        <title>Multiple reference genome sequences of hot pepper reveal the massive evolution of plant disease resistance genes by retroduplication.</title>
        <authorList>
            <person name="Kim S."/>
            <person name="Park J."/>
            <person name="Yeom S.-I."/>
            <person name="Kim Y.-M."/>
            <person name="Seo E."/>
            <person name="Kim K.-T."/>
            <person name="Kim M.-S."/>
            <person name="Lee J.M."/>
            <person name="Cheong K."/>
            <person name="Shin H.-S."/>
            <person name="Kim S.-B."/>
            <person name="Han K."/>
            <person name="Lee J."/>
            <person name="Park M."/>
            <person name="Lee H.-A."/>
            <person name="Lee H.-Y."/>
            <person name="Lee Y."/>
            <person name="Oh S."/>
            <person name="Lee J.H."/>
            <person name="Choi E."/>
            <person name="Choi E."/>
            <person name="Lee S.E."/>
            <person name="Jeon J."/>
            <person name="Kim H."/>
            <person name="Choi G."/>
            <person name="Song H."/>
            <person name="Lee J."/>
            <person name="Lee S.-C."/>
            <person name="Kwon J.-K."/>
            <person name="Lee H.-Y."/>
            <person name="Koo N."/>
            <person name="Hong Y."/>
            <person name="Kim R.W."/>
            <person name="Kang W.-H."/>
            <person name="Huh J.H."/>
            <person name="Kang B.-C."/>
            <person name="Yang T.-J."/>
            <person name="Lee Y.-H."/>
            <person name="Bennetzen J.L."/>
            <person name="Choi D."/>
        </authorList>
    </citation>
    <scope>NUCLEOTIDE SEQUENCE [LARGE SCALE GENOMIC DNA]</scope>
    <source>
        <strain evidence="2">cv. PBC81</strain>
    </source>
</reference>
<accession>A0A2G2VXS7</accession>
<dbReference type="InterPro" id="IPR032675">
    <property type="entry name" value="LRR_dom_sf"/>
</dbReference>
<keyword evidence="2" id="KW-1185">Reference proteome</keyword>
<dbReference type="EMBL" id="MLFT02000009">
    <property type="protein sequence ID" value="PHT37743.1"/>
    <property type="molecule type" value="Genomic_DNA"/>
</dbReference>
<comment type="caution">
    <text evidence="1">The sequence shown here is derived from an EMBL/GenBank/DDBJ whole genome shotgun (WGS) entry which is preliminary data.</text>
</comment>
<dbReference type="AlphaFoldDB" id="A0A2G2VXS7"/>
<dbReference type="OrthoDB" id="1926275at2759"/>